<proteinExistence type="predicted"/>
<dbReference type="RefSeq" id="WP_243070620.1">
    <property type="nucleotide sequence ID" value="NZ_JAIVFL010000001.1"/>
</dbReference>
<name>A0ABS9YTD2_9MYCO</name>
<evidence type="ECO:0000256" key="1">
    <source>
        <dbReference type="SAM" id="Coils"/>
    </source>
</evidence>
<keyword evidence="2" id="KW-0732">Signal</keyword>
<reference evidence="4" key="1">
    <citation type="journal article" date="2022" name="ISME J.">
        <title>Identification of active gaseous-alkane degraders at natural gas seeps.</title>
        <authorList>
            <person name="Farhan Ul Haque M."/>
            <person name="Hernandez M."/>
            <person name="Crombie A.T."/>
            <person name="Murrell J.C."/>
        </authorList>
    </citation>
    <scope>NUCLEOTIDE SEQUENCE</scope>
    <source>
        <strain evidence="4">ANDR5</strain>
    </source>
</reference>
<feature type="signal peptide" evidence="2">
    <location>
        <begin position="1"/>
        <end position="37"/>
    </location>
</feature>
<dbReference type="Pfam" id="PF26571">
    <property type="entry name" value="VldE"/>
    <property type="match status" value="1"/>
</dbReference>
<evidence type="ECO:0000259" key="3">
    <source>
        <dbReference type="Pfam" id="PF26571"/>
    </source>
</evidence>
<evidence type="ECO:0000256" key="2">
    <source>
        <dbReference type="SAM" id="SignalP"/>
    </source>
</evidence>
<keyword evidence="1" id="KW-0175">Coiled coil</keyword>
<sequence>MTFQPPFAAKSGPSRTAAAAIAILTALCMVWAGAAHADPAQDELAKLNELTKQAQQLIESVQAAEQDLDRKQRLQHEAENRHADDLAELEATKAQLAAYQEIVDNAAAAVYVGGRTDSVSAFLTAHSPKSLIDELAFQRTVADQMAVKLRGFREAQRQAGIIEAVSAESAAAAEAAADAAAALRTDLQSVQSQLDTQVRLVKATYYTLPAAQQALLGPGGAVPRVGMGGLVPNARVLAAYIIATYPGVQTIGGVRSDPLPDHPSGHAIDIMIGSDMALGDVINADVQSQAERFGVKYTMWRVADHFNHVHITVS</sequence>
<protein>
    <recommendedName>
        <fullName evidence="3">ARB-07466-like C-terminal domain-containing protein</fullName>
    </recommendedName>
</protein>
<accession>A0ABS9YTD2</accession>
<feature type="domain" description="ARB-07466-like C-terminal" evidence="3">
    <location>
        <begin position="228"/>
        <end position="301"/>
    </location>
</feature>
<organism evidence="4 5">
    <name type="scientific">Candidatus Mycolicibacterium alkanivorans</name>
    <dbReference type="NCBI Taxonomy" id="2954114"/>
    <lineage>
        <taxon>Bacteria</taxon>
        <taxon>Bacillati</taxon>
        <taxon>Actinomycetota</taxon>
        <taxon>Actinomycetes</taxon>
        <taxon>Mycobacteriales</taxon>
        <taxon>Mycobacteriaceae</taxon>
        <taxon>Mycolicibacterium</taxon>
    </lineage>
</organism>
<gene>
    <name evidence="4" type="ORF">K9U37_04070</name>
</gene>
<dbReference type="EMBL" id="JAIVFL010000001">
    <property type="protein sequence ID" value="MCI4674152.1"/>
    <property type="molecule type" value="Genomic_DNA"/>
</dbReference>
<dbReference type="InterPro" id="IPR058593">
    <property type="entry name" value="ARB_07466-like_C"/>
</dbReference>
<evidence type="ECO:0000313" key="5">
    <source>
        <dbReference type="Proteomes" id="UP001139068"/>
    </source>
</evidence>
<dbReference type="Gene3D" id="6.10.250.3150">
    <property type="match status" value="1"/>
</dbReference>
<evidence type="ECO:0000313" key="4">
    <source>
        <dbReference type="EMBL" id="MCI4674152.1"/>
    </source>
</evidence>
<keyword evidence="5" id="KW-1185">Reference proteome</keyword>
<dbReference type="Proteomes" id="UP001139068">
    <property type="component" value="Unassembled WGS sequence"/>
</dbReference>
<feature type="chain" id="PRO_5046978447" description="ARB-07466-like C-terminal domain-containing protein" evidence="2">
    <location>
        <begin position="38"/>
        <end position="314"/>
    </location>
</feature>
<feature type="coiled-coil region" evidence="1">
    <location>
        <begin position="40"/>
        <end position="109"/>
    </location>
</feature>
<comment type="caution">
    <text evidence="4">The sequence shown here is derived from an EMBL/GenBank/DDBJ whole genome shotgun (WGS) entry which is preliminary data.</text>
</comment>